<comment type="caution">
    <text evidence="1">The sequence shown here is derived from an EMBL/GenBank/DDBJ whole genome shotgun (WGS) entry which is preliminary data.</text>
</comment>
<gene>
    <name evidence="1" type="ORF">IQ217_04925</name>
</gene>
<sequence length="59" mass="7065">MRSYSYFKRFFLKLPRQQEQEVHFLWTAIAGPCLISALANKYYEPLPGDYMADKCEWGR</sequence>
<reference evidence="1 2" key="1">
    <citation type="submission" date="2020-10" db="EMBL/GenBank/DDBJ databases">
        <authorList>
            <person name="Castelo-Branco R."/>
            <person name="Eusebio N."/>
            <person name="Adriana R."/>
            <person name="Vieira A."/>
            <person name="Brugerolle De Fraissinette N."/>
            <person name="Rezende De Castro R."/>
            <person name="Schneider M.P."/>
            <person name="Vasconcelos V."/>
            <person name="Leao P.N."/>
        </authorList>
    </citation>
    <scope>NUCLEOTIDE SEQUENCE [LARGE SCALE GENOMIC DNA]</scope>
    <source>
        <strain evidence="1 2">LEGE 00031</strain>
    </source>
</reference>
<evidence type="ECO:0000313" key="1">
    <source>
        <dbReference type="EMBL" id="MBE9253216.1"/>
    </source>
</evidence>
<organism evidence="1 2">
    <name type="scientific">Synechocystis salina LEGE 00031</name>
    <dbReference type="NCBI Taxonomy" id="1828736"/>
    <lineage>
        <taxon>Bacteria</taxon>
        <taxon>Bacillati</taxon>
        <taxon>Cyanobacteriota</taxon>
        <taxon>Cyanophyceae</taxon>
        <taxon>Synechococcales</taxon>
        <taxon>Merismopediaceae</taxon>
        <taxon>Synechocystis</taxon>
    </lineage>
</organism>
<dbReference type="EMBL" id="JADEVV010000010">
    <property type="protein sequence ID" value="MBE9253216.1"/>
    <property type="molecule type" value="Genomic_DNA"/>
</dbReference>
<evidence type="ECO:0000313" key="2">
    <source>
        <dbReference type="Proteomes" id="UP000658720"/>
    </source>
</evidence>
<keyword evidence="2" id="KW-1185">Reference proteome</keyword>
<proteinExistence type="predicted"/>
<dbReference type="Proteomes" id="UP000658720">
    <property type="component" value="Unassembled WGS sequence"/>
</dbReference>
<name>A0ABR9VPD7_9SYNC</name>
<protein>
    <submittedName>
        <fullName evidence="1">Uncharacterized protein</fullName>
    </submittedName>
</protein>
<accession>A0ABR9VPD7</accession>
<dbReference type="RefSeq" id="WP_194019128.1">
    <property type="nucleotide sequence ID" value="NZ_JADEVV010000010.1"/>
</dbReference>